<feature type="transmembrane region" description="Helical" evidence="1">
    <location>
        <begin position="90"/>
        <end position="111"/>
    </location>
</feature>
<dbReference type="InterPro" id="IPR026055">
    <property type="entry name" value="FAR"/>
</dbReference>
<dbReference type="EMBL" id="QBLH01002949">
    <property type="protein sequence ID" value="TGZ46103.1"/>
    <property type="molecule type" value="Genomic_DNA"/>
</dbReference>
<evidence type="ECO:0000259" key="2">
    <source>
        <dbReference type="Pfam" id="PF07993"/>
    </source>
</evidence>
<dbReference type="Proteomes" id="UP000310200">
    <property type="component" value="Unassembled WGS sequence"/>
</dbReference>
<keyword evidence="1" id="KW-0443">Lipid metabolism</keyword>
<reference evidence="3 4" key="1">
    <citation type="journal article" date="2019" name="Philos. Trans. R. Soc. Lond., B, Biol. Sci.">
        <title>Ant behaviour and brain gene expression of defending hosts depend on the ecological success of the intruding social parasite.</title>
        <authorList>
            <person name="Kaur R."/>
            <person name="Stoldt M."/>
            <person name="Jongepier E."/>
            <person name="Feldmeyer B."/>
            <person name="Menzel F."/>
            <person name="Bornberg-Bauer E."/>
            <person name="Foitzik S."/>
        </authorList>
    </citation>
    <scope>NUCLEOTIDE SEQUENCE [LARGE SCALE GENOMIC DNA]</scope>
    <source>
        <tissue evidence="3">Whole body</tissue>
    </source>
</reference>
<feature type="domain" description="Thioester reductase (TE)" evidence="2">
    <location>
        <begin position="18"/>
        <end position="85"/>
    </location>
</feature>
<dbReference type="PANTHER" id="PTHR11011">
    <property type="entry name" value="MALE STERILITY PROTEIN 2-RELATED"/>
    <property type="match status" value="1"/>
</dbReference>
<dbReference type="GO" id="GO:0080019">
    <property type="term" value="F:alcohol-forming very long-chain fatty acyl-CoA reductase activity"/>
    <property type="evidence" value="ECO:0007669"/>
    <property type="project" value="InterPro"/>
</dbReference>
<dbReference type="Pfam" id="PF07993">
    <property type="entry name" value="NAD_binding_4"/>
    <property type="match status" value="1"/>
</dbReference>
<accession>A0A4S2KA01</accession>
<evidence type="ECO:0000256" key="1">
    <source>
        <dbReference type="RuleBase" id="RU363097"/>
    </source>
</evidence>
<dbReference type="AlphaFoldDB" id="A0A4S2KA01"/>
<dbReference type="GO" id="GO:0005777">
    <property type="term" value="C:peroxisome"/>
    <property type="evidence" value="ECO:0007669"/>
    <property type="project" value="TreeGrafter"/>
</dbReference>
<dbReference type="SUPFAM" id="SSF51735">
    <property type="entry name" value="NAD(P)-binding Rossmann-fold domains"/>
    <property type="match status" value="1"/>
</dbReference>
<protein>
    <recommendedName>
        <fullName evidence="1">Fatty acyl-CoA reductase</fullName>
        <ecNumber evidence="1">1.2.1.84</ecNumber>
    </recommendedName>
</protein>
<dbReference type="PANTHER" id="PTHR11011:SF116">
    <property type="entry name" value="FATTY ACYL-COA REDUCTASE CG5065-RELATED"/>
    <property type="match status" value="1"/>
</dbReference>
<comment type="catalytic activity">
    <reaction evidence="1">
        <text>a long-chain fatty acyl-CoA + 2 NADPH + 2 H(+) = a long-chain primary fatty alcohol + 2 NADP(+) + CoA</text>
        <dbReference type="Rhea" id="RHEA:52716"/>
        <dbReference type="ChEBI" id="CHEBI:15378"/>
        <dbReference type="ChEBI" id="CHEBI:57287"/>
        <dbReference type="ChEBI" id="CHEBI:57783"/>
        <dbReference type="ChEBI" id="CHEBI:58349"/>
        <dbReference type="ChEBI" id="CHEBI:77396"/>
        <dbReference type="ChEBI" id="CHEBI:83139"/>
        <dbReference type="EC" id="1.2.1.84"/>
    </reaction>
</comment>
<organism evidence="3 4">
    <name type="scientific">Temnothorax longispinosus</name>
    <dbReference type="NCBI Taxonomy" id="300112"/>
    <lineage>
        <taxon>Eukaryota</taxon>
        <taxon>Metazoa</taxon>
        <taxon>Ecdysozoa</taxon>
        <taxon>Arthropoda</taxon>
        <taxon>Hexapoda</taxon>
        <taxon>Insecta</taxon>
        <taxon>Pterygota</taxon>
        <taxon>Neoptera</taxon>
        <taxon>Endopterygota</taxon>
        <taxon>Hymenoptera</taxon>
        <taxon>Apocrita</taxon>
        <taxon>Aculeata</taxon>
        <taxon>Formicoidea</taxon>
        <taxon>Formicidae</taxon>
        <taxon>Myrmicinae</taxon>
        <taxon>Temnothorax</taxon>
    </lineage>
</organism>
<keyword evidence="1" id="KW-1133">Transmembrane helix</keyword>
<dbReference type="EC" id="1.2.1.84" evidence="1"/>
<comment type="similarity">
    <text evidence="1">Belongs to the fatty acyl-CoA reductase family.</text>
</comment>
<dbReference type="GO" id="GO:0102965">
    <property type="term" value="F:alcohol-forming long-chain fatty acyl-CoA reductase activity"/>
    <property type="evidence" value="ECO:0007669"/>
    <property type="project" value="UniProtKB-EC"/>
</dbReference>
<dbReference type="GO" id="GO:0035336">
    <property type="term" value="P:long-chain fatty-acyl-CoA metabolic process"/>
    <property type="evidence" value="ECO:0007669"/>
    <property type="project" value="TreeGrafter"/>
</dbReference>
<keyword evidence="1" id="KW-0444">Lipid biosynthesis</keyword>
<dbReference type="InterPro" id="IPR013120">
    <property type="entry name" value="FAR_NAD-bd"/>
</dbReference>
<keyword evidence="1" id="KW-0560">Oxidoreductase</keyword>
<sequence>MNTEVKPYTVVDMCENLDDETIGIIEKRLIGKHPNTYTLTKGLAEQIVMCKESGLLIAIVRPSIVCAAYQEPFLGWIDNTNGFTFRTNKFIHAIIVVTLHFLPAFIVDLILRVQGCKPMYPKKL</sequence>
<keyword evidence="4" id="KW-1185">Reference proteome</keyword>
<name>A0A4S2KA01_9HYME</name>
<comment type="caution">
    <text evidence="3">The sequence shown here is derived from an EMBL/GenBank/DDBJ whole genome shotgun (WGS) entry which is preliminary data.</text>
</comment>
<keyword evidence="1" id="KW-0472">Membrane</keyword>
<evidence type="ECO:0000313" key="4">
    <source>
        <dbReference type="Proteomes" id="UP000310200"/>
    </source>
</evidence>
<keyword evidence="1" id="KW-0521">NADP</keyword>
<evidence type="ECO:0000313" key="3">
    <source>
        <dbReference type="EMBL" id="TGZ46103.1"/>
    </source>
</evidence>
<keyword evidence="1" id="KW-0812">Transmembrane</keyword>
<dbReference type="STRING" id="300112.A0A4S2KA01"/>
<gene>
    <name evidence="3" type="ORF">DBV15_08182</name>
</gene>
<comment type="function">
    <text evidence="1">Catalyzes the reduction of fatty acyl-CoA to fatty alcohols.</text>
</comment>
<proteinExistence type="inferred from homology"/>
<dbReference type="InterPro" id="IPR036291">
    <property type="entry name" value="NAD(P)-bd_dom_sf"/>
</dbReference>
<dbReference type="Gene3D" id="3.40.50.720">
    <property type="entry name" value="NAD(P)-binding Rossmann-like Domain"/>
    <property type="match status" value="1"/>
</dbReference>